<gene>
    <name evidence="2" type="ORF">LMG21510_00423</name>
</gene>
<evidence type="ECO:0000313" key="3">
    <source>
        <dbReference type="Proteomes" id="UP000721236"/>
    </source>
</evidence>
<dbReference type="Gene3D" id="1.10.443.10">
    <property type="entry name" value="Intergrase catalytic core"/>
    <property type="match status" value="1"/>
</dbReference>
<proteinExistence type="predicted"/>
<dbReference type="SUPFAM" id="SSF56349">
    <property type="entry name" value="DNA breaking-rejoining enzymes"/>
    <property type="match status" value="1"/>
</dbReference>
<reference evidence="2 3" key="1">
    <citation type="submission" date="2021-08" db="EMBL/GenBank/DDBJ databases">
        <authorList>
            <person name="Peeters C."/>
        </authorList>
    </citation>
    <scope>NUCLEOTIDE SEQUENCE [LARGE SCALE GENOMIC DNA]</scope>
    <source>
        <strain evidence="2 3">LMG 21510</strain>
    </source>
</reference>
<name>A0ABN7Y3L6_9BURK</name>
<dbReference type="InterPro" id="IPR011010">
    <property type="entry name" value="DNA_brk_join_enz"/>
</dbReference>
<keyword evidence="3" id="KW-1185">Reference proteome</keyword>
<accession>A0ABN7Y3L6</accession>
<dbReference type="EMBL" id="CAJZAH010000001">
    <property type="protein sequence ID" value="CAG9166545.1"/>
    <property type="molecule type" value="Genomic_DNA"/>
</dbReference>
<keyword evidence="1" id="KW-0233">DNA recombination</keyword>
<organism evidence="2 3">
    <name type="scientific">Cupriavidus respiraculi</name>
    <dbReference type="NCBI Taxonomy" id="195930"/>
    <lineage>
        <taxon>Bacteria</taxon>
        <taxon>Pseudomonadati</taxon>
        <taxon>Pseudomonadota</taxon>
        <taxon>Betaproteobacteria</taxon>
        <taxon>Burkholderiales</taxon>
        <taxon>Burkholderiaceae</taxon>
        <taxon>Cupriavidus</taxon>
    </lineage>
</organism>
<evidence type="ECO:0000256" key="1">
    <source>
        <dbReference type="ARBA" id="ARBA00023172"/>
    </source>
</evidence>
<sequence>MAAQEDGLSISPFPSSLRDLRTLCQPGHPCDPVDRALHDGAYQELGTVLQWLSGFATHATERAYEKEVHRFYCWALFIDRKLLAEITPSDLDFYDAFLRDPPDSWCGMRNRRRTAGDWRPFEGALSDASCSFAFRVLESLFSFLVDFRHIQYNLFRERRIRRKKSAMGSTKPSRSLPLLSFVRLLRELELECEKFPVGHPAHDEAERMLFVIRFMGNTGIRGEELACIRLSDLFCYKSPSSGDETWSLSLRNASGQQARKIVLNPSAKYAIYRYLAARGIHIPPPPSATPLVSRLHGDEQAVPLGRDSIYGIVKNAVNLVADRIEHKNPDEAARFRKATPHWLRVTYRRMNVDSRQNVYAIPRMSA</sequence>
<evidence type="ECO:0000313" key="2">
    <source>
        <dbReference type="EMBL" id="CAG9166545.1"/>
    </source>
</evidence>
<protein>
    <recommendedName>
        <fullName evidence="4">Integrase</fullName>
    </recommendedName>
</protein>
<evidence type="ECO:0008006" key="4">
    <source>
        <dbReference type="Google" id="ProtNLM"/>
    </source>
</evidence>
<dbReference type="InterPro" id="IPR013762">
    <property type="entry name" value="Integrase-like_cat_sf"/>
</dbReference>
<comment type="caution">
    <text evidence="2">The sequence shown here is derived from an EMBL/GenBank/DDBJ whole genome shotgun (WGS) entry which is preliminary data.</text>
</comment>
<dbReference type="Proteomes" id="UP000721236">
    <property type="component" value="Unassembled WGS sequence"/>
</dbReference>